<dbReference type="Proteomes" id="UP001201463">
    <property type="component" value="Unassembled WGS sequence"/>
</dbReference>
<sequence>MGSKSKKKAAPSRDPGQWFLDHALELSAIATSMLAAACYFIGRAGLVGWYETAGVPQLVFAWPAQDIIIRGLTDEDTWLLVLLSVGGSALYFGMLSLLSAWTSRIAARVRDLRNRGETVWTRGERRLRVWAARRARRAHTSAAALATLRWRALGKRGDLRRQLTKAKALRWQPPVGLLAIVLAACALLAVTFAYIGSMGLLYRAPYTNAARAFNDQYAAATGREAPARQLPSWAQVREPRSKTSLQASIERGRRQLAAYPFVRLKAKEASAGVEAAAVEEADCGWLVQASGGVLVLLTSDGLLVKNFGDGAFSWQTVAPESCSKQPAR</sequence>
<evidence type="ECO:0000313" key="2">
    <source>
        <dbReference type="EMBL" id="MCE4540779.1"/>
    </source>
</evidence>
<keyword evidence="3" id="KW-1185">Reference proteome</keyword>
<organism evidence="2 3">
    <name type="scientific">Pelomonas caseinilytica</name>
    <dbReference type="NCBI Taxonomy" id="2906763"/>
    <lineage>
        <taxon>Bacteria</taxon>
        <taxon>Pseudomonadati</taxon>
        <taxon>Pseudomonadota</taxon>
        <taxon>Betaproteobacteria</taxon>
        <taxon>Burkholderiales</taxon>
        <taxon>Sphaerotilaceae</taxon>
        <taxon>Roseateles</taxon>
    </lineage>
</organism>
<proteinExistence type="predicted"/>
<keyword evidence="1" id="KW-0812">Transmembrane</keyword>
<protein>
    <submittedName>
        <fullName evidence="2">Uncharacterized protein</fullName>
    </submittedName>
</protein>
<dbReference type="EMBL" id="JAJTWT010000027">
    <property type="protein sequence ID" value="MCE4540779.1"/>
    <property type="molecule type" value="Genomic_DNA"/>
</dbReference>
<comment type="caution">
    <text evidence="2">The sequence shown here is derived from an EMBL/GenBank/DDBJ whole genome shotgun (WGS) entry which is preliminary data.</text>
</comment>
<feature type="transmembrane region" description="Helical" evidence="1">
    <location>
        <begin position="175"/>
        <end position="202"/>
    </location>
</feature>
<dbReference type="RefSeq" id="WP_233395509.1">
    <property type="nucleotide sequence ID" value="NZ_JAJTWT010000027.1"/>
</dbReference>
<feature type="transmembrane region" description="Helical" evidence="1">
    <location>
        <begin position="78"/>
        <end position="101"/>
    </location>
</feature>
<evidence type="ECO:0000313" key="3">
    <source>
        <dbReference type="Proteomes" id="UP001201463"/>
    </source>
</evidence>
<reference evidence="2 3" key="1">
    <citation type="submission" date="2021-12" db="EMBL/GenBank/DDBJ databases">
        <title>Genome seq of p7.</title>
        <authorList>
            <person name="Seo T."/>
        </authorList>
    </citation>
    <scope>NUCLEOTIDE SEQUENCE [LARGE SCALE GENOMIC DNA]</scope>
    <source>
        <strain evidence="2 3">P7</strain>
    </source>
</reference>
<keyword evidence="1" id="KW-1133">Transmembrane helix</keyword>
<name>A0ABS8XQ42_9BURK</name>
<accession>A0ABS8XQ42</accession>
<gene>
    <name evidence="2" type="ORF">LXT12_26470</name>
</gene>
<evidence type="ECO:0000256" key="1">
    <source>
        <dbReference type="SAM" id="Phobius"/>
    </source>
</evidence>
<keyword evidence="1" id="KW-0472">Membrane</keyword>